<evidence type="ECO:0000256" key="3">
    <source>
        <dbReference type="ARBA" id="ARBA00010941"/>
    </source>
</evidence>
<dbReference type="InterPro" id="IPR044015">
    <property type="entry name" value="FBPase_C_dom"/>
</dbReference>
<evidence type="ECO:0000256" key="7">
    <source>
        <dbReference type="ARBA" id="ARBA00022842"/>
    </source>
</evidence>
<dbReference type="PIRSF" id="PIRSF000904">
    <property type="entry name" value="FBPtase_SBPase"/>
    <property type="match status" value="1"/>
</dbReference>
<dbReference type="GO" id="GO:0006002">
    <property type="term" value="P:fructose 6-phosphate metabolic process"/>
    <property type="evidence" value="ECO:0007669"/>
    <property type="project" value="TreeGrafter"/>
</dbReference>
<comment type="subunit">
    <text evidence="9">Homotetramer.</text>
</comment>
<comment type="cofactor">
    <cofactor evidence="9">
        <name>Mg(2+)</name>
        <dbReference type="ChEBI" id="CHEBI:18420"/>
    </cofactor>
    <text evidence="9">Binds 2 magnesium ions per subunit.</text>
</comment>
<dbReference type="PANTHER" id="PTHR11556">
    <property type="entry name" value="FRUCTOSE-1,6-BISPHOSPHATASE-RELATED"/>
    <property type="match status" value="1"/>
</dbReference>
<feature type="binding site" evidence="9">
    <location>
        <position position="200"/>
    </location>
    <ligand>
        <name>substrate</name>
    </ligand>
</feature>
<dbReference type="HAMAP" id="MF_01855">
    <property type="entry name" value="FBPase_class1"/>
    <property type="match status" value="1"/>
</dbReference>
<accession>A0A7C9HBJ0</accession>
<feature type="binding site" evidence="9">
    <location>
        <position position="109"/>
    </location>
    <ligand>
        <name>Mg(2+)</name>
        <dbReference type="ChEBI" id="CHEBI:18420"/>
        <label>2</label>
    </ligand>
</feature>
<keyword evidence="4 9" id="KW-0963">Cytoplasm</keyword>
<dbReference type="GO" id="GO:0006000">
    <property type="term" value="P:fructose metabolic process"/>
    <property type="evidence" value="ECO:0007669"/>
    <property type="project" value="TreeGrafter"/>
</dbReference>
<dbReference type="NCBIfam" id="NF006779">
    <property type="entry name" value="PRK09293.1-3"/>
    <property type="match status" value="1"/>
</dbReference>
<feature type="domain" description="Fructose-1-6-bisphosphatase class I N-terminal" evidence="11">
    <location>
        <begin position="24"/>
        <end position="184"/>
    </location>
</feature>
<dbReference type="GO" id="GO:0005829">
    <property type="term" value="C:cytosol"/>
    <property type="evidence" value="ECO:0007669"/>
    <property type="project" value="TreeGrafter"/>
</dbReference>
<dbReference type="PROSITE" id="PS00124">
    <property type="entry name" value="FBPASE"/>
    <property type="match status" value="1"/>
</dbReference>
<feature type="binding site" evidence="9">
    <location>
        <position position="272"/>
    </location>
    <ligand>
        <name>Mg(2+)</name>
        <dbReference type="ChEBI" id="CHEBI:18420"/>
        <label>2</label>
    </ligand>
</feature>
<comment type="caution">
    <text evidence="9">Lacks conserved residue(s) required for the propagation of feature annotation.</text>
</comment>
<evidence type="ECO:0000313" key="13">
    <source>
        <dbReference type="EMBL" id="MTJ05204.1"/>
    </source>
</evidence>
<protein>
    <recommendedName>
        <fullName evidence="9">Fructose-1,6-bisphosphatase class 1</fullName>
        <shortName evidence="9">FBPase class 1</shortName>
        <ecNumber evidence="9">3.1.3.11</ecNumber>
    </recommendedName>
    <alternativeName>
        <fullName evidence="9">D-fructose-1,6-bisphosphate 1-phosphohydrolase class 1</fullName>
    </alternativeName>
</protein>
<gene>
    <name evidence="9" type="primary">fbp</name>
    <name evidence="13" type="ORF">FH759_11010</name>
</gene>
<feature type="binding site" evidence="9">
    <location>
        <position position="109"/>
    </location>
    <ligand>
        <name>Mg(2+)</name>
        <dbReference type="ChEBI" id="CHEBI:18420"/>
        <label>1</label>
    </ligand>
</feature>
<dbReference type="SUPFAM" id="SSF56655">
    <property type="entry name" value="Carbohydrate phosphatase"/>
    <property type="match status" value="1"/>
</dbReference>
<dbReference type="NCBIfam" id="NF006780">
    <property type="entry name" value="PRK09293.1-4"/>
    <property type="match status" value="1"/>
</dbReference>
<feature type="binding site" evidence="9">
    <location>
        <begin position="112"/>
        <end position="115"/>
    </location>
    <ligand>
        <name>substrate</name>
    </ligand>
</feature>
<evidence type="ECO:0000256" key="5">
    <source>
        <dbReference type="ARBA" id="ARBA00022723"/>
    </source>
</evidence>
<dbReference type="PANTHER" id="PTHR11556:SF35">
    <property type="entry name" value="SEDOHEPTULOSE-1,7-BISPHOSPHATASE, CHLOROPLASTIC"/>
    <property type="match status" value="1"/>
</dbReference>
<keyword evidence="7 9" id="KW-0460">Magnesium</keyword>
<dbReference type="FunFam" id="3.40.190.80:FF:000011">
    <property type="entry name" value="Fructose-1,6-bisphosphatase class 1"/>
    <property type="match status" value="1"/>
</dbReference>
<dbReference type="EMBL" id="VENJ01000017">
    <property type="protein sequence ID" value="MTJ05204.1"/>
    <property type="molecule type" value="Genomic_DNA"/>
</dbReference>
<dbReference type="PIRSF" id="PIRSF500210">
    <property type="entry name" value="FBPtase"/>
    <property type="match status" value="1"/>
</dbReference>
<sequence>MQLGGAILPFSQTILPVAQVPEPLRDVMQRLCAAGADIAQIIARGAIGQDLSDAVGVNSGGDGQKALDVIADERFMTAFAGSNIRHYASEEQENAVTLNSAGAWALAIDPLDGSSNIDVNVSVGTIFALFPAGDRPEDSFLRPAADLIAAGYIIYGPQCCLVVSFGEGVQIYTLAPDTSEFVLTGDQVRVPETSGEFAINASNYRHWPAPIRAYIDDLVSGIEGPRERDFNMRWVASLVAEAHRIMMRGGIFLYPGDNRNGYAQGRLRLLYECAPIAFLMEQAGACATDGSDPILRQTIPDLHARTPFVFGSAEKVARVTAYHDLPLTETSALFTKRGLFRSQ</sequence>
<evidence type="ECO:0000256" key="2">
    <source>
        <dbReference type="ARBA" id="ARBA00005215"/>
    </source>
</evidence>
<evidence type="ECO:0000259" key="11">
    <source>
        <dbReference type="Pfam" id="PF00316"/>
    </source>
</evidence>
<keyword evidence="5 9" id="KW-0479">Metal-binding</keyword>
<evidence type="ECO:0000256" key="8">
    <source>
        <dbReference type="ARBA" id="ARBA00023277"/>
    </source>
</evidence>
<keyword evidence="6 9" id="KW-0378">Hydrolase</keyword>
<dbReference type="Pfam" id="PF18913">
    <property type="entry name" value="FBPase_C"/>
    <property type="match status" value="1"/>
</dbReference>
<evidence type="ECO:0000313" key="14">
    <source>
        <dbReference type="Proteomes" id="UP000483078"/>
    </source>
</evidence>
<feature type="binding site" evidence="9">
    <location>
        <position position="112"/>
    </location>
    <ligand>
        <name>Mg(2+)</name>
        <dbReference type="ChEBI" id="CHEBI:18420"/>
        <label>2</label>
    </ligand>
</feature>
<comment type="similarity">
    <text evidence="3 9 10">Belongs to the FBPase class 1 family.</text>
</comment>
<reference evidence="13 14" key="1">
    <citation type="submission" date="2019-06" db="EMBL/GenBank/DDBJ databases">
        <title>Enrichment of Autotrophic Halophilic Microorganisms from Red Sea Brine Pool Using Microbial Electrosynthesis System.</title>
        <authorList>
            <person name="Alqahtani M.F."/>
            <person name="Bajracharya S."/>
            <person name="Katuri K.P."/>
            <person name="Ali M."/>
            <person name="Saikaly P.E."/>
        </authorList>
    </citation>
    <scope>NUCLEOTIDE SEQUENCE [LARGE SCALE GENOMIC DNA]</scope>
    <source>
        <strain evidence="13">MES6</strain>
    </source>
</reference>
<evidence type="ECO:0000259" key="12">
    <source>
        <dbReference type="Pfam" id="PF18913"/>
    </source>
</evidence>
<dbReference type="GO" id="GO:0006094">
    <property type="term" value="P:gluconeogenesis"/>
    <property type="evidence" value="ECO:0007669"/>
    <property type="project" value="UniProtKB-UniRule"/>
</dbReference>
<evidence type="ECO:0000256" key="10">
    <source>
        <dbReference type="RuleBase" id="RU000508"/>
    </source>
</evidence>
<feature type="domain" description="Fructose-1-6-bisphosphatase class 1 C-terminal" evidence="12">
    <location>
        <begin position="190"/>
        <end position="323"/>
    </location>
</feature>
<dbReference type="GO" id="GO:0005986">
    <property type="term" value="P:sucrose biosynthetic process"/>
    <property type="evidence" value="ECO:0007669"/>
    <property type="project" value="TreeGrafter"/>
</dbReference>
<dbReference type="GO" id="GO:0000287">
    <property type="term" value="F:magnesium ion binding"/>
    <property type="evidence" value="ECO:0007669"/>
    <property type="project" value="UniProtKB-UniRule"/>
</dbReference>
<proteinExistence type="inferred from homology"/>
<dbReference type="EC" id="3.1.3.11" evidence="9"/>
<dbReference type="InterPro" id="IPR020548">
    <property type="entry name" value="Fructose_bisphosphatase_AS"/>
</dbReference>
<dbReference type="InterPro" id="IPR000146">
    <property type="entry name" value="FBPase_class-1"/>
</dbReference>
<dbReference type="Proteomes" id="UP000483078">
    <property type="component" value="Unassembled WGS sequence"/>
</dbReference>
<dbReference type="GO" id="GO:0030388">
    <property type="term" value="P:fructose 1,6-bisphosphate metabolic process"/>
    <property type="evidence" value="ECO:0007669"/>
    <property type="project" value="TreeGrafter"/>
</dbReference>
<dbReference type="InterPro" id="IPR033391">
    <property type="entry name" value="FBPase_N"/>
</dbReference>
<evidence type="ECO:0000256" key="6">
    <source>
        <dbReference type="ARBA" id="ARBA00022801"/>
    </source>
</evidence>
<evidence type="ECO:0000256" key="4">
    <source>
        <dbReference type="ARBA" id="ARBA00022490"/>
    </source>
</evidence>
<feature type="binding site" evidence="9">
    <location>
        <position position="90"/>
    </location>
    <ligand>
        <name>Mg(2+)</name>
        <dbReference type="ChEBI" id="CHEBI:18420"/>
        <label>1</label>
    </ligand>
</feature>
<keyword evidence="8 9" id="KW-0119">Carbohydrate metabolism</keyword>
<evidence type="ECO:0000256" key="9">
    <source>
        <dbReference type="HAMAP-Rule" id="MF_01855"/>
    </source>
</evidence>
<name>A0A7C9HBJ0_9RHOB</name>
<dbReference type="InterPro" id="IPR028343">
    <property type="entry name" value="FBPtase"/>
</dbReference>
<feature type="binding site" evidence="9">
    <location>
        <position position="111"/>
    </location>
    <ligand>
        <name>Mg(2+)</name>
        <dbReference type="ChEBI" id="CHEBI:18420"/>
        <label>1</label>
    </ligand>
</feature>
<comment type="catalytic activity">
    <reaction evidence="1 9">
        <text>beta-D-fructose 1,6-bisphosphate + H2O = beta-D-fructose 6-phosphate + phosphate</text>
        <dbReference type="Rhea" id="RHEA:11064"/>
        <dbReference type="ChEBI" id="CHEBI:15377"/>
        <dbReference type="ChEBI" id="CHEBI:32966"/>
        <dbReference type="ChEBI" id="CHEBI:43474"/>
        <dbReference type="ChEBI" id="CHEBI:57634"/>
        <dbReference type="EC" id="3.1.3.11"/>
    </reaction>
</comment>
<dbReference type="Pfam" id="PF00316">
    <property type="entry name" value="FBPase"/>
    <property type="match status" value="1"/>
</dbReference>
<dbReference type="AlphaFoldDB" id="A0A7C9HBJ0"/>
<dbReference type="Gene3D" id="3.40.190.80">
    <property type="match status" value="1"/>
</dbReference>
<comment type="subcellular location">
    <subcellularLocation>
        <location evidence="9">Cytoplasm</location>
    </subcellularLocation>
</comment>
<dbReference type="Gene3D" id="3.30.540.10">
    <property type="entry name" value="Fructose-1,6-Bisphosphatase, subunit A, domain 1"/>
    <property type="match status" value="1"/>
</dbReference>
<comment type="caution">
    <text evidence="13">The sequence shown here is derived from an EMBL/GenBank/DDBJ whole genome shotgun (WGS) entry which is preliminary data.</text>
</comment>
<comment type="pathway">
    <text evidence="2">Carbohydrate biosynthesis; Calvin cycle.</text>
</comment>
<dbReference type="CDD" id="cd00354">
    <property type="entry name" value="FBPase"/>
    <property type="match status" value="1"/>
</dbReference>
<evidence type="ECO:0000256" key="1">
    <source>
        <dbReference type="ARBA" id="ARBA00001273"/>
    </source>
</evidence>
<dbReference type="PRINTS" id="PR00115">
    <property type="entry name" value="F16BPHPHTASE"/>
</dbReference>
<organism evidence="13 14">
    <name type="scientific">Sediminimonas qiaohouensis</name>
    <dbReference type="NCBI Taxonomy" id="552061"/>
    <lineage>
        <taxon>Bacteria</taxon>
        <taxon>Pseudomonadati</taxon>
        <taxon>Pseudomonadota</taxon>
        <taxon>Alphaproteobacteria</taxon>
        <taxon>Rhodobacterales</taxon>
        <taxon>Roseobacteraceae</taxon>
        <taxon>Sediminimonas</taxon>
    </lineage>
</organism>
<dbReference type="GO" id="GO:0042132">
    <property type="term" value="F:fructose 1,6-bisphosphate 1-phosphatase activity"/>
    <property type="evidence" value="ECO:0007669"/>
    <property type="project" value="UniProtKB-UniRule"/>
</dbReference>